<dbReference type="Proteomes" id="UP000239560">
    <property type="component" value="Unassembled WGS sequence"/>
</dbReference>
<feature type="compositionally biased region" description="Low complexity" evidence="1">
    <location>
        <begin position="35"/>
        <end position="55"/>
    </location>
</feature>
<dbReference type="Gene3D" id="3.40.50.410">
    <property type="entry name" value="von Willebrand factor, type A domain"/>
    <property type="match status" value="1"/>
</dbReference>
<dbReference type="InterPro" id="IPR036465">
    <property type="entry name" value="vWFA_dom_sf"/>
</dbReference>
<evidence type="ECO:0000256" key="1">
    <source>
        <dbReference type="SAM" id="MobiDB-lite"/>
    </source>
</evidence>
<dbReference type="InterPro" id="IPR002035">
    <property type="entry name" value="VWF_A"/>
</dbReference>
<evidence type="ECO:0000259" key="2">
    <source>
        <dbReference type="PROSITE" id="PS50234"/>
    </source>
</evidence>
<dbReference type="AlphaFoldDB" id="A0A2S9ZZD5"/>
<dbReference type="EMBL" id="LCTV02000013">
    <property type="protein sequence ID" value="PRQ71119.1"/>
    <property type="molecule type" value="Genomic_DNA"/>
</dbReference>
<dbReference type="PROSITE" id="PS50234">
    <property type="entry name" value="VWFA"/>
    <property type="match status" value="1"/>
</dbReference>
<sequence length="391" mass="42008">MGLITTLALAYGAKQASQAMQQYAQAQQNKPPAVPAGQQQQHYAQGPPQQHGYAAAPPPPPPGSNYHPAYGAASSGYHPGYIPTQQQHAPPPPQYGFSAPVAGSGPASDVNYILRILQQAVQDQNIHAFYPPGTLEPLAHRIAQSGALARIAQEWNLPMEIAMDLARLALFDVVLLVDDSGSMAFEENGSRIDDAKLIVSRVATASTLFDTDGISVFFLNSPVVGQAVTNEQQAQALVSSVQFSGLTPLGTALNQKILQPLVIQPAYSNALRKPVLIILITDGEPSSEPRTALSHSILGAKQALSQTRYGPDALSVQLAQVGDDRKAREFLDEVDRDREVGGLVDVTGTYEWESEQVLRLSGIALTPEMWLVKLLLGGINSAYDRKDEGRY</sequence>
<feature type="region of interest" description="Disordered" evidence="1">
    <location>
        <begin position="23"/>
        <end position="101"/>
    </location>
</feature>
<evidence type="ECO:0000313" key="3">
    <source>
        <dbReference type="EMBL" id="PRQ71119.1"/>
    </source>
</evidence>
<feature type="domain" description="VWFA" evidence="2">
    <location>
        <begin position="172"/>
        <end position="369"/>
    </location>
</feature>
<dbReference type="OrthoDB" id="2142040at2759"/>
<dbReference type="PANTHER" id="PTHR34706">
    <property type="entry name" value="SLR1338 PROTEIN"/>
    <property type="match status" value="1"/>
</dbReference>
<accession>A0A2S9ZZD5</accession>
<gene>
    <name evidence="3" type="ORF">AAT19DRAFT_10659</name>
</gene>
<comment type="caution">
    <text evidence="3">The sequence shown here is derived from an EMBL/GenBank/DDBJ whole genome shotgun (WGS) entry which is preliminary data.</text>
</comment>
<evidence type="ECO:0000313" key="4">
    <source>
        <dbReference type="Proteomes" id="UP000239560"/>
    </source>
</evidence>
<name>A0A2S9ZZD5_RHOTO</name>
<dbReference type="SUPFAM" id="SSF53300">
    <property type="entry name" value="vWA-like"/>
    <property type="match status" value="1"/>
</dbReference>
<proteinExistence type="predicted"/>
<reference evidence="3 4" key="1">
    <citation type="journal article" date="2018" name="Elife">
        <title>Functional genomics of lipid metabolism in the oleaginous yeast Rhodosporidium toruloides.</title>
        <authorList>
            <person name="Coradetti S.T."/>
            <person name="Pinel D."/>
            <person name="Geiselman G."/>
            <person name="Ito M."/>
            <person name="Mondo S."/>
            <person name="Reilly M.C."/>
            <person name="Cheng Y.F."/>
            <person name="Bauer S."/>
            <person name="Grigoriev I."/>
            <person name="Gladden J.M."/>
            <person name="Simmons B.A."/>
            <person name="Brem R."/>
            <person name="Arkin A.P."/>
            <person name="Skerker J.M."/>
        </authorList>
    </citation>
    <scope>NUCLEOTIDE SEQUENCE [LARGE SCALE GENOMIC DNA]</scope>
    <source>
        <strain evidence="3 4">NBRC 0880</strain>
    </source>
</reference>
<organism evidence="3 4">
    <name type="scientific">Rhodotorula toruloides</name>
    <name type="common">Yeast</name>
    <name type="synonym">Rhodosporidium toruloides</name>
    <dbReference type="NCBI Taxonomy" id="5286"/>
    <lineage>
        <taxon>Eukaryota</taxon>
        <taxon>Fungi</taxon>
        <taxon>Dikarya</taxon>
        <taxon>Basidiomycota</taxon>
        <taxon>Pucciniomycotina</taxon>
        <taxon>Microbotryomycetes</taxon>
        <taxon>Sporidiobolales</taxon>
        <taxon>Sporidiobolaceae</taxon>
        <taxon>Rhodotorula</taxon>
    </lineage>
</organism>
<protein>
    <recommendedName>
        <fullName evidence="2">VWFA domain-containing protein</fullName>
    </recommendedName>
</protein>
<dbReference type="PANTHER" id="PTHR34706:SF2">
    <property type="entry name" value="RFEF"/>
    <property type="match status" value="1"/>
</dbReference>